<name>A0A1I6TG98_9RHOB</name>
<dbReference type="Proteomes" id="UP000199392">
    <property type="component" value="Unassembled WGS sequence"/>
</dbReference>
<evidence type="ECO:0000313" key="2">
    <source>
        <dbReference type="EMBL" id="SFS88148.1"/>
    </source>
</evidence>
<sequence length="65" mass="7206">MPKVKLSAAKSSRDAGDEKKNTSLRLSGKTLKALKMRAIEEDTSVQKIVETLIEGYLKTSRKKAK</sequence>
<feature type="region of interest" description="Disordered" evidence="1">
    <location>
        <begin position="1"/>
        <end position="23"/>
    </location>
</feature>
<dbReference type="GO" id="GO:0006355">
    <property type="term" value="P:regulation of DNA-templated transcription"/>
    <property type="evidence" value="ECO:0007669"/>
    <property type="project" value="InterPro"/>
</dbReference>
<evidence type="ECO:0008006" key="4">
    <source>
        <dbReference type="Google" id="ProtNLM"/>
    </source>
</evidence>
<dbReference type="AlphaFoldDB" id="A0A1I6TG98"/>
<dbReference type="OrthoDB" id="7777417at2"/>
<accession>A0A1I6TG98</accession>
<protein>
    <recommendedName>
        <fullName evidence="4">CopG family transcriptional regulator</fullName>
    </recommendedName>
</protein>
<dbReference type="EMBL" id="FOZW01000006">
    <property type="protein sequence ID" value="SFS88148.1"/>
    <property type="molecule type" value="Genomic_DNA"/>
</dbReference>
<dbReference type="RefSeq" id="WP_092425374.1">
    <property type="nucleotide sequence ID" value="NZ_FNCL01000006.1"/>
</dbReference>
<feature type="compositionally biased region" description="Basic and acidic residues" evidence="1">
    <location>
        <begin position="11"/>
        <end position="21"/>
    </location>
</feature>
<dbReference type="STRING" id="311180.SAMN04488050_10649"/>
<dbReference type="InterPro" id="IPR010985">
    <property type="entry name" value="Ribbon_hlx_hlx"/>
</dbReference>
<proteinExistence type="predicted"/>
<reference evidence="3" key="1">
    <citation type="submission" date="2016-10" db="EMBL/GenBank/DDBJ databases">
        <authorList>
            <person name="Varghese N."/>
            <person name="Submissions S."/>
        </authorList>
    </citation>
    <scope>NUCLEOTIDE SEQUENCE [LARGE SCALE GENOMIC DNA]</scope>
    <source>
        <strain evidence="3">DSM 26894</strain>
    </source>
</reference>
<keyword evidence="3" id="KW-1185">Reference proteome</keyword>
<organism evidence="2 3">
    <name type="scientific">Alloyangia pacifica</name>
    <dbReference type="NCBI Taxonomy" id="311180"/>
    <lineage>
        <taxon>Bacteria</taxon>
        <taxon>Pseudomonadati</taxon>
        <taxon>Pseudomonadota</taxon>
        <taxon>Alphaproteobacteria</taxon>
        <taxon>Rhodobacterales</taxon>
        <taxon>Roseobacteraceae</taxon>
        <taxon>Alloyangia</taxon>
    </lineage>
</organism>
<evidence type="ECO:0000256" key="1">
    <source>
        <dbReference type="SAM" id="MobiDB-lite"/>
    </source>
</evidence>
<gene>
    <name evidence="2" type="ORF">SAMN04488050_10649</name>
</gene>
<dbReference type="SUPFAM" id="SSF47598">
    <property type="entry name" value="Ribbon-helix-helix"/>
    <property type="match status" value="1"/>
</dbReference>
<evidence type="ECO:0000313" key="3">
    <source>
        <dbReference type="Proteomes" id="UP000199392"/>
    </source>
</evidence>